<accession>A0A0W8E6D4</accession>
<dbReference type="PROSITE" id="PS51750">
    <property type="entry name" value="BRO_N"/>
    <property type="match status" value="1"/>
</dbReference>
<sequence length="117" mass="13737">MIDKLLKLKTINSHVFDDMPWYQAVDIANTLGYTNPRKAFYKILSRNQADFEGCTRVEKIRKRSINTTTGISYRAYRATLLINEEGIKKFLNHCHKPIAQKYRAKISKNKQEEENIE</sequence>
<proteinExistence type="predicted"/>
<dbReference type="EMBL" id="LNQE01001861">
    <property type="protein sequence ID" value="KUG04025.1"/>
    <property type="molecule type" value="Genomic_DNA"/>
</dbReference>
<feature type="domain" description="Bro-N" evidence="1">
    <location>
        <begin position="5"/>
        <end position="117"/>
    </location>
</feature>
<dbReference type="Pfam" id="PF02498">
    <property type="entry name" value="Bro-N"/>
    <property type="match status" value="1"/>
</dbReference>
<reference evidence="2" key="1">
    <citation type="journal article" date="2015" name="Proc. Natl. Acad. Sci. U.S.A.">
        <title>Networks of energetic and metabolic interactions define dynamics in microbial communities.</title>
        <authorList>
            <person name="Embree M."/>
            <person name="Liu J.K."/>
            <person name="Al-Bassam M.M."/>
            <person name="Zengler K."/>
        </authorList>
    </citation>
    <scope>NUCLEOTIDE SEQUENCE</scope>
</reference>
<dbReference type="InterPro" id="IPR003497">
    <property type="entry name" value="BRO_N_domain"/>
</dbReference>
<comment type="caution">
    <text evidence="2">The sequence shown here is derived from an EMBL/GenBank/DDBJ whole genome shotgun (WGS) entry which is preliminary data.</text>
</comment>
<dbReference type="SMART" id="SM01040">
    <property type="entry name" value="Bro-N"/>
    <property type="match status" value="1"/>
</dbReference>
<gene>
    <name evidence="2" type="ORF">ASZ90_018551</name>
</gene>
<name>A0A0W8E6D4_9ZZZZ</name>
<evidence type="ECO:0000259" key="1">
    <source>
        <dbReference type="PROSITE" id="PS51750"/>
    </source>
</evidence>
<evidence type="ECO:0000313" key="2">
    <source>
        <dbReference type="EMBL" id="KUG04025.1"/>
    </source>
</evidence>
<organism evidence="2">
    <name type="scientific">hydrocarbon metagenome</name>
    <dbReference type="NCBI Taxonomy" id="938273"/>
    <lineage>
        <taxon>unclassified sequences</taxon>
        <taxon>metagenomes</taxon>
        <taxon>ecological metagenomes</taxon>
    </lineage>
</organism>
<protein>
    <recommendedName>
        <fullName evidence="1">Bro-N domain-containing protein</fullName>
    </recommendedName>
</protein>
<dbReference type="AlphaFoldDB" id="A0A0W8E6D4"/>